<evidence type="ECO:0000256" key="1">
    <source>
        <dbReference type="SAM" id="Coils"/>
    </source>
</evidence>
<comment type="caution">
    <text evidence="3">The sequence shown here is derived from an EMBL/GenBank/DDBJ whole genome shotgun (WGS) entry which is preliminary data.</text>
</comment>
<protein>
    <submittedName>
        <fullName evidence="3">Cellulose-binding protein</fullName>
    </submittedName>
</protein>
<gene>
    <name evidence="3" type="ORF">ACFFTL_23790</name>
</gene>
<evidence type="ECO:0000313" key="4">
    <source>
        <dbReference type="Proteomes" id="UP001589710"/>
    </source>
</evidence>
<keyword evidence="1" id="KW-0175">Coiled coil</keyword>
<feature type="coiled-coil region" evidence="1">
    <location>
        <begin position="28"/>
        <end position="62"/>
    </location>
</feature>
<feature type="coiled-coil region" evidence="1">
    <location>
        <begin position="203"/>
        <end position="237"/>
    </location>
</feature>
<sequence length="296" mass="31736">MSAAPVSAYGFVVVRGRGYRPEQVDGRVADLSAELDGARERVSRLTALAEELEAESARLAEVVATLAPPTYASLGERAQEILALADAEAQAVRGTAQEEAQTLRDAADAAARKLRGHARADSDALRSAAGSHADETVAAAQQSADSTVAAARKEAGEARDQAEAAMAETRRRAASVLANQEHEHTERWKTVERELAAAEAAQAARYDELTDRAEARLAEARRALSEAEEAARHGQEDAEARAAELIAAARAREERVIRETGRILREHEEGREEVQAHMTHVRNSLAALTGRVAADN</sequence>
<dbReference type="RefSeq" id="WP_345517718.1">
    <property type="nucleotide sequence ID" value="NZ_BAAAXD010000045.1"/>
</dbReference>
<keyword evidence="4" id="KW-1185">Reference proteome</keyword>
<organism evidence="3 4">
    <name type="scientific">Streptomyces yanii</name>
    <dbReference type="NCBI Taxonomy" id="78510"/>
    <lineage>
        <taxon>Bacteria</taxon>
        <taxon>Bacillati</taxon>
        <taxon>Actinomycetota</taxon>
        <taxon>Actinomycetes</taxon>
        <taxon>Kitasatosporales</taxon>
        <taxon>Streptomycetaceae</taxon>
        <taxon>Streptomyces</taxon>
    </lineage>
</organism>
<reference evidence="3 4" key="1">
    <citation type="submission" date="2024-09" db="EMBL/GenBank/DDBJ databases">
        <authorList>
            <person name="Sun Q."/>
            <person name="Mori K."/>
        </authorList>
    </citation>
    <scope>NUCLEOTIDE SEQUENCE [LARGE SCALE GENOMIC DNA]</scope>
    <source>
        <strain evidence="3 4">JCM 3331</strain>
    </source>
</reference>
<name>A0ABV5REA5_9ACTN</name>
<proteinExistence type="predicted"/>
<accession>A0ABV5REA5</accession>
<feature type="region of interest" description="Disordered" evidence="2">
    <location>
        <begin position="121"/>
        <end position="188"/>
    </location>
</feature>
<dbReference type="Proteomes" id="UP001589710">
    <property type="component" value="Unassembled WGS sequence"/>
</dbReference>
<feature type="compositionally biased region" description="Basic and acidic residues" evidence="2">
    <location>
        <begin position="151"/>
        <end position="162"/>
    </location>
</feature>
<evidence type="ECO:0000313" key="3">
    <source>
        <dbReference type="EMBL" id="MFB9575229.1"/>
    </source>
</evidence>
<evidence type="ECO:0000256" key="2">
    <source>
        <dbReference type="SAM" id="MobiDB-lite"/>
    </source>
</evidence>
<dbReference type="EMBL" id="JBHMCG010000098">
    <property type="protein sequence ID" value="MFB9575229.1"/>
    <property type="molecule type" value="Genomic_DNA"/>
</dbReference>
<dbReference type="Gene3D" id="1.20.120.20">
    <property type="entry name" value="Apolipoprotein"/>
    <property type="match status" value="1"/>
</dbReference>